<dbReference type="RefSeq" id="WP_183703985.1">
    <property type="nucleotide sequence ID" value="NZ_JACHFE010000005.1"/>
</dbReference>
<dbReference type="Pfam" id="PF07690">
    <property type="entry name" value="MFS_1"/>
    <property type="match status" value="1"/>
</dbReference>
<dbReference type="CDD" id="cd06174">
    <property type="entry name" value="MFS"/>
    <property type="match status" value="1"/>
</dbReference>
<accession>A0A840UC32</accession>
<comment type="caution">
    <text evidence="8">The sequence shown here is derived from an EMBL/GenBank/DDBJ whole genome shotgun (WGS) entry which is preliminary data.</text>
</comment>
<dbReference type="InterPro" id="IPR036259">
    <property type="entry name" value="MFS_trans_sf"/>
</dbReference>
<keyword evidence="2" id="KW-1003">Cell membrane</keyword>
<reference evidence="8 9" key="1">
    <citation type="submission" date="2020-08" db="EMBL/GenBank/DDBJ databases">
        <title>Genomic Encyclopedia of Type Strains, Phase IV (KMG-IV): sequencing the most valuable type-strain genomes for metagenomic binning, comparative biology and taxonomic classification.</title>
        <authorList>
            <person name="Goeker M."/>
        </authorList>
    </citation>
    <scope>NUCLEOTIDE SEQUENCE [LARGE SCALE GENOMIC DNA]</scope>
    <source>
        <strain evidence="8 9">DSM 22359</strain>
    </source>
</reference>
<evidence type="ECO:0000313" key="9">
    <source>
        <dbReference type="Proteomes" id="UP000591735"/>
    </source>
</evidence>
<evidence type="ECO:0000259" key="7">
    <source>
        <dbReference type="PROSITE" id="PS50850"/>
    </source>
</evidence>
<dbReference type="AlphaFoldDB" id="A0A840UC32"/>
<feature type="transmembrane region" description="Helical" evidence="6">
    <location>
        <begin position="257"/>
        <end position="277"/>
    </location>
</feature>
<feature type="transmembrane region" description="Helical" evidence="6">
    <location>
        <begin position="12"/>
        <end position="34"/>
    </location>
</feature>
<feature type="transmembrane region" description="Helical" evidence="6">
    <location>
        <begin position="146"/>
        <end position="168"/>
    </location>
</feature>
<name>A0A840UC32_9GAMM</name>
<feature type="domain" description="Major facilitator superfamily (MFS) profile" evidence="7">
    <location>
        <begin position="21"/>
        <end position="407"/>
    </location>
</feature>
<feature type="transmembrane region" description="Helical" evidence="6">
    <location>
        <begin position="289"/>
        <end position="307"/>
    </location>
</feature>
<feature type="transmembrane region" description="Helical" evidence="6">
    <location>
        <begin position="112"/>
        <end position="134"/>
    </location>
</feature>
<evidence type="ECO:0000256" key="3">
    <source>
        <dbReference type="ARBA" id="ARBA00022692"/>
    </source>
</evidence>
<evidence type="ECO:0000313" key="8">
    <source>
        <dbReference type="EMBL" id="MBB5321753.1"/>
    </source>
</evidence>
<dbReference type="PROSITE" id="PS50850">
    <property type="entry name" value="MFS"/>
    <property type="match status" value="1"/>
</dbReference>
<evidence type="ECO:0000256" key="1">
    <source>
        <dbReference type="ARBA" id="ARBA00004651"/>
    </source>
</evidence>
<gene>
    <name evidence="8" type="ORF">HNR38_002247</name>
</gene>
<comment type="subcellular location">
    <subcellularLocation>
        <location evidence="1">Cell membrane</location>
        <topology evidence="1">Multi-pass membrane protein</topology>
    </subcellularLocation>
</comment>
<feature type="transmembrane region" description="Helical" evidence="6">
    <location>
        <begin position="319"/>
        <end position="343"/>
    </location>
</feature>
<dbReference type="SUPFAM" id="SSF103473">
    <property type="entry name" value="MFS general substrate transporter"/>
    <property type="match status" value="1"/>
</dbReference>
<dbReference type="InterPro" id="IPR011701">
    <property type="entry name" value="MFS"/>
</dbReference>
<feature type="transmembrane region" description="Helical" evidence="6">
    <location>
        <begin position="216"/>
        <end position="237"/>
    </location>
</feature>
<dbReference type="Proteomes" id="UP000591735">
    <property type="component" value="Unassembled WGS sequence"/>
</dbReference>
<dbReference type="GO" id="GO:0022857">
    <property type="term" value="F:transmembrane transporter activity"/>
    <property type="evidence" value="ECO:0007669"/>
    <property type="project" value="InterPro"/>
</dbReference>
<protein>
    <submittedName>
        <fullName evidence="8">MFS family permease</fullName>
    </submittedName>
</protein>
<dbReference type="PANTHER" id="PTHR43124:SF3">
    <property type="entry name" value="CHLORAMPHENICOL EFFLUX PUMP RV0191"/>
    <property type="match status" value="1"/>
</dbReference>
<evidence type="ECO:0000256" key="4">
    <source>
        <dbReference type="ARBA" id="ARBA00022989"/>
    </source>
</evidence>
<evidence type="ECO:0000256" key="2">
    <source>
        <dbReference type="ARBA" id="ARBA00022475"/>
    </source>
</evidence>
<dbReference type="InterPro" id="IPR020846">
    <property type="entry name" value="MFS_dom"/>
</dbReference>
<feature type="transmembrane region" description="Helical" evidence="6">
    <location>
        <begin position="355"/>
        <end position="377"/>
    </location>
</feature>
<evidence type="ECO:0000256" key="5">
    <source>
        <dbReference type="ARBA" id="ARBA00023136"/>
    </source>
</evidence>
<dbReference type="GO" id="GO:0005886">
    <property type="term" value="C:plasma membrane"/>
    <property type="evidence" value="ECO:0007669"/>
    <property type="project" value="UniProtKB-SubCell"/>
</dbReference>
<dbReference type="Gene3D" id="1.20.1250.20">
    <property type="entry name" value="MFS general substrate transporter like domains"/>
    <property type="match status" value="1"/>
</dbReference>
<organism evidence="8 9">
    <name type="scientific">Marinobacter oulmenensis</name>
    <dbReference type="NCBI Taxonomy" id="643747"/>
    <lineage>
        <taxon>Bacteria</taxon>
        <taxon>Pseudomonadati</taxon>
        <taxon>Pseudomonadota</taxon>
        <taxon>Gammaproteobacteria</taxon>
        <taxon>Pseudomonadales</taxon>
        <taxon>Marinobacteraceae</taxon>
        <taxon>Marinobacter</taxon>
    </lineage>
</organism>
<sequence>MTEPVEARHPAVVARSPAVSPDIVVLIAGITAALHVGKLPPAIPALQQALGISLVQSGFLLSLVQLAGMLGGLMISLLADSAGLRRSIMAGLGLLTVASLAGGWAQSGEALLWLRALEGLGFLLVTLSAPALIRQLVAPENLSLRLGWWSCYMGLGMGSALLLAPWILDTLGWQAWWWLLAALTAVVLGTVWRSVPADSTHQSGVRPALGHMLARLWTTLSHSGPWYLGITFAMYAGQWLSVVGFLPSIYTQAGISGTRLGVLTALVALVNAAGNAVAGRLMHRGIPPIHLLTTGFLCMALCAFLAFSNWTGSPVLKYLAVLMFSGIGGIVPASLFALSVQVAPDRHTIPTTVGWMLQFSALGQFVAPPAFATLVAWAGGWQWSWTLSLVTSAAGLGFALLTVRKTATH</sequence>
<feature type="transmembrane region" description="Helical" evidence="6">
    <location>
        <begin position="383"/>
        <end position="403"/>
    </location>
</feature>
<dbReference type="EMBL" id="JACHFE010000005">
    <property type="protein sequence ID" value="MBB5321753.1"/>
    <property type="molecule type" value="Genomic_DNA"/>
</dbReference>
<feature type="transmembrane region" description="Helical" evidence="6">
    <location>
        <begin position="174"/>
        <end position="195"/>
    </location>
</feature>
<keyword evidence="3 6" id="KW-0812">Transmembrane</keyword>
<feature type="transmembrane region" description="Helical" evidence="6">
    <location>
        <begin position="54"/>
        <end position="75"/>
    </location>
</feature>
<keyword evidence="9" id="KW-1185">Reference proteome</keyword>
<dbReference type="PANTHER" id="PTHR43124">
    <property type="entry name" value="PURINE EFFLUX PUMP PBUE"/>
    <property type="match status" value="1"/>
</dbReference>
<proteinExistence type="predicted"/>
<feature type="transmembrane region" description="Helical" evidence="6">
    <location>
        <begin position="87"/>
        <end position="106"/>
    </location>
</feature>
<evidence type="ECO:0000256" key="6">
    <source>
        <dbReference type="SAM" id="Phobius"/>
    </source>
</evidence>
<dbReference type="InterPro" id="IPR050189">
    <property type="entry name" value="MFS_Efflux_Transporters"/>
</dbReference>
<keyword evidence="5 6" id="KW-0472">Membrane</keyword>
<keyword evidence="4 6" id="KW-1133">Transmembrane helix</keyword>